<organism evidence="1 2">
    <name type="scientific">Paramecium sonneborni</name>
    <dbReference type="NCBI Taxonomy" id="65129"/>
    <lineage>
        <taxon>Eukaryota</taxon>
        <taxon>Sar</taxon>
        <taxon>Alveolata</taxon>
        <taxon>Ciliophora</taxon>
        <taxon>Intramacronucleata</taxon>
        <taxon>Oligohymenophorea</taxon>
        <taxon>Peniculida</taxon>
        <taxon>Parameciidae</taxon>
        <taxon>Paramecium</taxon>
    </lineage>
</organism>
<proteinExistence type="predicted"/>
<dbReference type="Proteomes" id="UP000692954">
    <property type="component" value="Unassembled WGS sequence"/>
</dbReference>
<comment type="caution">
    <text evidence="1">The sequence shown here is derived from an EMBL/GenBank/DDBJ whole genome shotgun (WGS) entry which is preliminary data.</text>
</comment>
<gene>
    <name evidence="1" type="ORF">PSON_ATCC_30995.1.T0820201</name>
</gene>
<reference evidence="1" key="1">
    <citation type="submission" date="2021-01" db="EMBL/GenBank/DDBJ databases">
        <authorList>
            <consortium name="Genoscope - CEA"/>
            <person name="William W."/>
        </authorList>
    </citation>
    <scope>NUCLEOTIDE SEQUENCE</scope>
</reference>
<dbReference type="AlphaFoldDB" id="A0A8S1PNY9"/>
<evidence type="ECO:0000313" key="1">
    <source>
        <dbReference type="EMBL" id="CAD8104604.1"/>
    </source>
</evidence>
<name>A0A8S1PNY9_9CILI</name>
<protein>
    <submittedName>
        <fullName evidence="1">Uncharacterized protein</fullName>
    </submittedName>
</protein>
<dbReference type="OrthoDB" id="296530at2759"/>
<sequence>MDVSIENTKQRTNLAGQRLLSLIKKDISQKLKKNHFSPPSSPSILEAVRSKPLIKIDRSQRSPVVQQINDLDFGYMEELERKKMFMMIRLGHIKDPARLLPVHNYDKIPVLPKKKRRKNNQTPSPKVFPQKIHLHNSNDISLPTLSTRVLEDPYQMGRIHNTTKQKLDQKQKRLNVINKRILNKFSNTPDLESSN</sequence>
<evidence type="ECO:0000313" key="2">
    <source>
        <dbReference type="Proteomes" id="UP000692954"/>
    </source>
</evidence>
<accession>A0A8S1PNY9</accession>
<dbReference type="EMBL" id="CAJJDN010000082">
    <property type="protein sequence ID" value="CAD8104604.1"/>
    <property type="molecule type" value="Genomic_DNA"/>
</dbReference>
<keyword evidence="2" id="KW-1185">Reference proteome</keyword>